<dbReference type="SUPFAM" id="SSF52540">
    <property type="entry name" value="P-loop containing nucleoside triphosphate hydrolases"/>
    <property type="match status" value="1"/>
</dbReference>
<dbReference type="GO" id="GO:0005524">
    <property type="term" value="F:ATP binding"/>
    <property type="evidence" value="ECO:0007669"/>
    <property type="project" value="UniProtKB-UniRule"/>
</dbReference>
<name>A0A9N8W5A1_FUNMO</name>
<dbReference type="GO" id="GO:0016787">
    <property type="term" value="F:hydrolase activity"/>
    <property type="evidence" value="ECO:0007669"/>
    <property type="project" value="UniProtKB-KW"/>
</dbReference>
<dbReference type="GO" id="GO:0003724">
    <property type="term" value="F:RNA helicase activity"/>
    <property type="evidence" value="ECO:0007669"/>
    <property type="project" value="UniProtKB-EC"/>
</dbReference>
<keyword evidence="10" id="KW-1185">Reference proteome</keyword>
<dbReference type="Gene3D" id="3.40.50.300">
    <property type="entry name" value="P-loop containing nucleotide triphosphate hydrolases"/>
    <property type="match status" value="2"/>
</dbReference>
<gene>
    <name evidence="9" type="ORF">FMOSSE_LOCUS2835</name>
</gene>
<dbReference type="SMART" id="SM00490">
    <property type="entry name" value="HELICc"/>
    <property type="match status" value="1"/>
</dbReference>
<dbReference type="EMBL" id="CAJVPP010000387">
    <property type="protein sequence ID" value="CAG8477532.1"/>
    <property type="molecule type" value="Genomic_DNA"/>
</dbReference>
<evidence type="ECO:0000256" key="5">
    <source>
        <dbReference type="RuleBase" id="RU365068"/>
    </source>
</evidence>
<evidence type="ECO:0000256" key="1">
    <source>
        <dbReference type="ARBA" id="ARBA00022741"/>
    </source>
</evidence>
<reference evidence="9" key="1">
    <citation type="submission" date="2021-06" db="EMBL/GenBank/DDBJ databases">
        <authorList>
            <person name="Kallberg Y."/>
            <person name="Tangrot J."/>
            <person name="Rosling A."/>
        </authorList>
    </citation>
    <scope>NUCLEOTIDE SEQUENCE</scope>
    <source>
        <strain evidence="9">87-6 pot B 2015</strain>
    </source>
</reference>
<sequence>MSAQTLIGVSRRNSYKNAFAFANVTLKSFLRNKPTFDLRSELQHSSVNRGYSTLNVLKNKRFSFDTRLSTGLNTSQQLFFIRTYAKLARTTKENITENETETQESNEEDSSIINKDEYVPLRFDDISSMSSNTKKALQKVFKYHEMSKVQDAVLSKLPIEGDLFVKAKTGTGKTLAFLIPAIETIIRNSQPGNRGEMVSVFIISPTRELAQQIANEATRLLSYYNYKVHCLVGGESKSAQVKKLSYQRVDFVVGTPGRLYDLLTSVSNFTKQCRGVKTLILDEADQLLDMGFREDIQNIVEFFPKDRQTFLFSATVSSQIRQIAKMSLKPDYTFIDTVDPNDVNTNLQVKQSYIITPYDSHLNVIRNVMKEHKKSHKNGKIIMFLSTRMGTMLYAEFLRNLGDIEVYELHSGLSQNQRSRVSERFRKSRNSAVLVTSDVSARGVDYPGVTMVLQVGAPSSREQYIHRLGRTGRAGREGEGVLILAPFEKGFTKLIHNLPVKEVDGRSYILKDDGMIERALEELDYDQIRSASAAFLGYYSGKTSTYLRKDNLLPAVNEFSKSFGQDVQLSLSFLDKFGIGQPREYLQEIKVYLTVKHNTKEEVFEIDGKYQICDRNTKSFDAGEIS</sequence>
<dbReference type="SMART" id="SM00487">
    <property type="entry name" value="DEXDc"/>
    <property type="match status" value="1"/>
</dbReference>
<proteinExistence type="inferred from homology"/>
<dbReference type="GO" id="GO:0003723">
    <property type="term" value="F:RNA binding"/>
    <property type="evidence" value="ECO:0007669"/>
    <property type="project" value="UniProtKB-UniRule"/>
</dbReference>
<feature type="region of interest" description="Disordered" evidence="6">
    <location>
        <begin position="92"/>
        <end position="111"/>
    </location>
</feature>
<accession>A0A9N8W5A1</accession>
<evidence type="ECO:0000313" key="9">
    <source>
        <dbReference type="EMBL" id="CAG8477532.1"/>
    </source>
</evidence>
<dbReference type="PROSITE" id="PS51194">
    <property type="entry name" value="HELICASE_CTER"/>
    <property type="match status" value="1"/>
</dbReference>
<feature type="domain" description="Helicase C-terminal" evidence="8">
    <location>
        <begin position="364"/>
        <end position="524"/>
    </location>
</feature>
<keyword evidence="4 5" id="KW-0694">RNA-binding</keyword>
<evidence type="ECO:0000259" key="8">
    <source>
        <dbReference type="PROSITE" id="PS51194"/>
    </source>
</evidence>
<keyword evidence="5" id="KW-0347">Helicase</keyword>
<dbReference type="EC" id="3.6.4.13" evidence="5"/>
<feature type="domain" description="Helicase ATP-binding" evidence="7">
    <location>
        <begin position="154"/>
        <end position="334"/>
    </location>
</feature>
<evidence type="ECO:0000313" key="10">
    <source>
        <dbReference type="Proteomes" id="UP000789375"/>
    </source>
</evidence>
<feature type="compositionally biased region" description="Acidic residues" evidence="6">
    <location>
        <begin position="96"/>
        <end position="110"/>
    </location>
</feature>
<evidence type="ECO:0000256" key="3">
    <source>
        <dbReference type="ARBA" id="ARBA00022840"/>
    </source>
</evidence>
<keyword evidence="2 5" id="KW-0378">Hydrolase</keyword>
<keyword evidence="1 5" id="KW-0547">Nucleotide-binding</keyword>
<comment type="caution">
    <text evidence="9">The sequence shown here is derived from an EMBL/GenBank/DDBJ whole genome shotgun (WGS) entry which is preliminary data.</text>
</comment>
<dbReference type="Pfam" id="PF00271">
    <property type="entry name" value="Helicase_C"/>
    <property type="match status" value="1"/>
</dbReference>
<dbReference type="InterPro" id="IPR011545">
    <property type="entry name" value="DEAD/DEAH_box_helicase_dom"/>
</dbReference>
<comment type="domain">
    <text evidence="5">The Q motif is unique to and characteristic of the DEAD box family of RNA helicases and controls ATP binding and hydrolysis.</text>
</comment>
<comment type="similarity">
    <text evidence="5">Belongs to the DEAD box helicase family.</text>
</comment>
<dbReference type="PROSITE" id="PS51192">
    <property type="entry name" value="HELICASE_ATP_BIND_1"/>
    <property type="match status" value="1"/>
</dbReference>
<comment type="catalytic activity">
    <reaction evidence="5">
        <text>ATP + H2O = ADP + phosphate + H(+)</text>
        <dbReference type="Rhea" id="RHEA:13065"/>
        <dbReference type="ChEBI" id="CHEBI:15377"/>
        <dbReference type="ChEBI" id="CHEBI:15378"/>
        <dbReference type="ChEBI" id="CHEBI:30616"/>
        <dbReference type="ChEBI" id="CHEBI:43474"/>
        <dbReference type="ChEBI" id="CHEBI:456216"/>
        <dbReference type="EC" id="3.6.4.13"/>
    </reaction>
</comment>
<dbReference type="Pfam" id="PF00270">
    <property type="entry name" value="DEAD"/>
    <property type="match status" value="1"/>
</dbReference>
<evidence type="ECO:0000256" key="6">
    <source>
        <dbReference type="SAM" id="MobiDB-lite"/>
    </source>
</evidence>
<dbReference type="InterPro" id="IPR001650">
    <property type="entry name" value="Helicase_C-like"/>
</dbReference>
<evidence type="ECO:0000256" key="2">
    <source>
        <dbReference type="ARBA" id="ARBA00022801"/>
    </source>
</evidence>
<dbReference type="PANTHER" id="PTHR24031">
    <property type="entry name" value="RNA HELICASE"/>
    <property type="match status" value="1"/>
</dbReference>
<dbReference type="AlphaFoldDB" id="A0A9N8W5A1"/>
<evidence type="ECO:0000256" key="4">
    <source>
        <dbReference type="ARBA" id="ARBA00022884"/>
    </source>
</evidence>
<organism evidence="9 10">
    <name type="scientific">Funneliformis mosseae</name>
    <name type="common">Endomycorrhizal fungus</name>
    <name type="synonym">Glomus mosseae</name>
    <dbReference type="NCBI Taxonomy" id="27381"/>
    <lineage>
        <taxon>Eukaryota</taxon>
        <taxon>Fungi</taxon>
        <taxon>Fungi incertae sedis</taxon>
        <taxon>Mucoromycota</taxon>
        <taxon>Glomeromycotina</taxon>
        <taxon>Glomeromycetes</taxon>
        <taxon>Glomerales</taxon>
        <taxon>Glomeraceae</taxon>
        <taxon>Funneliformis</taxon>
    </lineage>
</organism>
<dbReference type="InterPro" id="IPR014001">
    <property type="entry name" value="Helicase_ATP-bd"/>
</dbReference>
<comment type="function">
    <text evidence="5">RNA helicase.</text>
</comment>
<dbReference type="Proteomes" id="UP000789375">
    <property type="component" value="Unassembled WGS sequence"/>
</dbReference>
<dbReference type="CDD" id="cd18787">
    <property type="entry name" value="SF2_C_DEAD"/>
    <property type="match status" value="1"/>
</dbReference>
<protein>
    <recommendedName>
        <fullName evidence="5">ATP-dependent RNA helicase</fullName>
        <ecNumber evidence="5">3.6.4.13</ecNumber>
    </recommendedName>
</protein>
<keyword evidence="3 5" id="KW-0067">ATP-binding</keyword>
<dbReference type="InterPro" id="IPR027417">
    <property type="entry name" value="P-loop_NTPase"/>
</dbReference>
<evidence type="ECO:0000259" key="7">
    <source>
        <dbReference type="PROSITE" id="PS51192"/>
    </source>
</evidence>